<evidence type="ECO:0000313" key="1">
    <source>
        <dbReference type="EMBL" id="KAJ8382687.1"/>
    </source>
</evidence>
<evidence type="ECO:0000313" key="2">
    <source>
        <dbReference type="Proteomes" id="UP001152622"/>
    </source>
</evidence>
<sequence>MSFLQRLPSLTPCVVDLLDNLQIYNGFVDSPQTAINYHRIAEGAAFPHRQHGALLYLNAPFVLRANK</sequence>
<comment type="caution">
    <text evidence="1">The sequence shown here is derived from an EMBL/GenBank/DDBJ whole genome shotgun (WGS) entry which is preliminary data.</text>
</comment>
<dbReference type="EMBL" id="JAINUF010000001">
    <property type="protein sequence ID" value="KAJ8382687.1"/>
    <property type="molecule type" value="Genomic_DNA"/>
</dbReference>
<name>A0A9Q1GF00_SYNKA</name>
<protein>
    <submittedName>
        <fullName evidence="1">Uncharacterized protein</fullName>
    </submittedName>
</protein>
<keyword evidence="2" id="KW-1185">Reference proteome</keyword>
<accession>A0A9Q1GF00</accession>
<organism evidence="1 2">
    <name type="scientific">Synaphobranchus kaupii</name>
    <name type="common">Kaup's arrowtooth eel</name>
    <dbReference type="NCBI Taxonomy" id="118154"/>
    <lineage>
        <taxon>Eukaryota</taxon>
        <taxon>Metazoa</taxon>
        <taxon>Chordata</taxon>
        <taxon>Craniata</taxon>
        <taxon>Vertebrata</taxon>
        <taxon>Euteleostomi</taxon>
        <taxon>Actinopterygii</taxon>
        <taxon>Neopterygii</taxon>
        <taxon>Teleostei</taxon>
        <taxon>Anguilliformes</taxon>
        <taxon>Synaphobranchidae</taxon>
        <taxon>Synaphobranchus</taxon>
    </lineage>
</organism>
<reference evidence="1" key="1">
    <citation type="journal article" date="2023" name="Science">
        <title>Genome structures resolve the early diversification of teleost fishes.</title>
        <authorList>
            <person name="Parey E."/>
            <person name="Louis A."/>
            <person name="Montfort J."/>
            <person name="Bouchez O."/>
            <person name="Roques C."/>
            <person name="Iampietro C."/>
            <person name="Lluch J."/>
            <person name="Castinel A."/>
            <person name="Donnadieu C."/>
            <person name="Desvignes T."/>
            <person name="Floi Bucao C."/>
            <person name="Jouanno E."/>
            <person name="Wen M."/>
            <person name="Mejri S."/>
            <person name="Dirks R."/>
            <person name="Jansen H."/>
            <person name="Henkel C."/>
            <person name="Chen W.J."/>
            <person name="Zahm M."/>
            <person name="Cabau C."/>
            <person name="Klopp C."/>
            <person name="Thompson A.W."/>
            <person name="Robinson-Rechavi M."/>
            <person name="Braasch I."/>
            <person name="Lecointre G."/>
            <person name="Bobe J."/>
            <person name="Postlethwait J.H."/>
            <person name="Berthelot C."/>
            <person name="Roest Crollius H."/>
            <person name="Guiguen Y."/>
        </authorList>
    </citation>
    <scope>NUCLEOTIDE SEQUENCE</scope>
    <source>
        <strain evidence="1">WJC10195</strain>
    </source>
</reference>
<dbReference type="AlphaFoldDB" id="A0A9Q1GF00"/>
<dbReference type="Proteomes" id="UP001152622">
    <property type="component" value="Chromosome 1"/>
</dbReference>
<gene>
    <name evidence="1" type="ORF">SKAU_G00034650</name>
</gene>
<proteinExistence type="predicted"/>